<protein>
    <submittedName>
        <fullName evidence="1">Uncharacterized protein</fullName>
    </submittedName>
</protein>
<proteinExistence type="predicted"/>
<name>A0ACC7VEJ1_9BACI</name>
<reference evidence="1" key="1">
    <citation type="submission" date="2019-11" db="EMBL/GenBank/DDBJ databases">
        <title>Genome sequences of 17 halophilic strains isolated from different environments.</title>
        <authorList>
            <person name="Furrow R.E."/>
        </authorList>
    </citation>
    <scope>NUCLEOTIDE SEQUENCE</scope>
    <source>
        <strain evidence="1">22510_22_Filter</strain>
    </source>
</reference>
<keyword evidence="2" id="KW-1185">Reference proteome</keyword>
<sequence>MMVGCTSDQTSNQEVREKIEAYITESLEYEAGSYVKVNSQIIMSGTDEQLSVETRQIKDYFTKQGSYIKTKLIHSSTKQNSDEEEVIEKEPMTILLPVDLALDESKTFPSGEELDEKESEKVKQHIIATFDDAF</sequence>
<dbReference type="EMBL" id="WMEU01000001">
    <property type="protein sequence ID" value="MYL52555.1"/>
    <property type="molecule type" value="Genomic_DNA"/>
</dbReference>
<organism evidence="1 2">
    <name type="scientific">Pontibacillus yanchengensis</name>
    <dbReference type="NCBI Taxonomy" id="462910"/>
    <lineage>
        <taxon>Bacteria</taxon>
        <taxon>Bacillati</taxon>
        <taxon>Bacillota</taxon>
        <taxon>Bacilli</taxon>
        <taxon>Bacillales</taxon>
        <taxon>Bacillaceae</taxon>
        <taxon>Pontibacillus</taxon>
    </lineage>
</organism>
<evidence type="ECO:0000313" key="2">
    <source>
        <dbReference type="Proteomes" id="UP000466692"/>
    </source>
</evidence>
<comment type="caution">
    <text evidence="1">The sequence shown here is derived from an EMBL/GenBank/DDBJ whole genome shotgun (WGS) entry which is preliminary data.</text>
</comment>
<dbReference type="Proteomes" id="UP000466692">
    <property type="component" value="Unassembled WGS sequence"/>
</dbReference>
<accession>A0ACC7VEJ1</accession>
<gene>
    <name evidence="1" type="ORF">GLW08_04295</name>
</gene>
<evidence type="ECO:0000313" key="1">
    <source>
        <dbReference type="EMBL" id="MYL52555.1"/>
    </source>
</evidence>